<protein>
    <recommendedName>
        <fullName evidence="5">4Fe-4S ferredoxin-type domain-containing protein</fullName>
    </recommendedName>
</protein>
<evidence type="ECO:0000256" key="2">
    <source>
        <dbReference type="ARBA" id="ARBA00022723"/>
    </source>
</evidence>
<evidence type="ECO:0000313" key="7">
    <source>
        <dbReference type="Proteomes" id="UP001500547"/>
    </source>
</evidence>
<dbReference type="InterPro" id="IPR017896">
    <property type="entry name" value="4Fe4S_Fe-S-bd"/>
</dbReference>
<dbReference type="PROSITE" id="PS00198">
    <property type="entry name" value="4FE4S_FER_1"/>
    <property type="match status" value="1"/>
</dbReference>
<dbReference type="Pfam" id="PF13237">
    <property type="entry name" value="Fer4_10"/>
    <property type="match status" value="1"/>
</dbReference>
<proteinExistence type="predicted"/>
<dbReference type="InterPro" id="IPR017900">
    <property type="entry name" value="4Fe4S_Fe_S_CS"/>
</dbReference>
<keyword evidence="2" id="KW-0479">Metal-binding</keyword>
<keyword evidence="7" id="KW-1185">Reference proteome</keyword>
<keyword evidence="4" id="KW-0411">Iron-sulfur</keyword>
<feature type="domain" description="4Fe-4S ferredoxin-type" evidence="5">
    <location>
        <begin position="11"/>
        <end position="40"/>
    </location>
</feature>
<dbReference type="PANTHER" id="PTHR43687:SF1">
    <property type="entry name" value="FERREDOXIN III"/>
    <property type="match status" value="1"/>
</dbReference>
<keyword evidence="1" id="KW-0004">4Fe-4S</keyword>
<evidence type="ECO:0000313" key="6">
    <source>
        <dbReference type="EMBL" id="GAA5162914.1"/>
    </source>
</evidence>
<dbReference type="EMBL" id="BAABLD010000007">
    <property type="protein sequence ID" value="GAA5162914.1"/>
    <property type="molecule type" value="Genomic_DNA"/>
</dbReference>
<name>A0ABP9QJF4_9RHOO</name>
<dbReference type="SUPFAM" id="SSF54862">
    <property type="entry name" value="4Fe-4S ferredoxins"/>
    <property type="match status" value="1"/>
</dbReference>
<keyword evidence="3" id="KW-0408">Iron</keyword>
<comment type="caution">
    <text evidence="6">The sequence shown here is derived from an EMBL/GenBank/DDBJ whole genome shotgun (WGS) entry which is preliminary data.</text>
</comment>
<evidence type="ECO:0000256" key="4">
    <source>
        <dbReference type="ARBA" id="ARBA00023014"/>
    </source>
</evidence>
<sequence>MSSCKQAPGAFIPVIDRNRCEGKGPCIDVCPYNVFEMFTLPAEERAALSLKGKIKGFVHRWQQADVVLPERCMACGLCVSACPEQAITLARNPAYSD</sequence>
<feature type="domain" description="4Fe-4S ferredoxin-type" evidence="5">
    <location>
        <begin position="63"/>
        <end position="92"/>
    </location>
</feature>
<dbReference type="RefSeq" id="WP_345532193.1">
    <property type="nucleotide sequence ID" value="NZ_BAABLD010000007.1"/>
</dbReference>
<evidence type="ECO:0000256" key="1">
    <source>
        <dbReference type="ARBA" id="ARBA00022485"/>
    </source>
</evidence>
<evidence type="ECO:0000259" key="5">
    <source>
        <dbReference type="PROSITE" id="PS51379"/>
    </source>
</evidence>
<dbReference type="PANTHER" id="PTHR43687">
    <property type="entry name" value="ADENYLYLSULFATE REDUCTASE, BETA SUBUNIT"/>
    <property type="match status" value="1"/>
</dbReference>
<accession>A0ABP9QJF4</accession>
<dbReference type="Gene3D" id="3.30.70.20">
    <property type="match status" value="1"/>
</dbReference>
<dbReference type="PROSITE" id="PS51379">
    <property type="entry name" value="4FE4S_FER_2"/>
    <property type="match status" value="2"/>
</dbReference>
<dbReference type="InterPro" id="IPR050572">
    <property type="entry name" value="Fe-S_Ferredoxin"/>
</dbReference>
<gene>
    <name evidence="6" type="ORF">GCM10025770_14280</name>
</gene>
<organism evidence="6 7">
    <name type="scientific">Viridibacterium curvum</name>
    <dbReference type="NCBI Taxonomy" id="1101404"/>
    <lineage>
        <taxon>Bacteria</taxon>
        <taxon>Pseudomonadati</taxon>
        <taxon>Pseudomonadota</taxon>
        <taxon>Betaproteobacteria</taxon>
        <taxon>Rhodocyclales</taxon>
        <taxon>Rhodocyclaceae</taxon>
        <taxon>Viridibacterium</taxon>
    </lineage>
</organism>
<reference evidence="7" key="1">
    <citation type="journal article" date="2019" name="Int. J. Syst. Evol. Microbiol.">
        <title>The Global Catalogue of Microorganisms (GCM) 10K type strain sequencing project: providing services to taxonomists for standard genome sequencing and annotation.</title>
        <authorList>
            <consortium name="The Broad Institute Genomics Platform"/>
            <consortium name="The Broad Institute Genome Sequencing Center for Infectious Disease"/>
            <person name="Wu L."/>
            <person name="Ma J."/>
        </authorList>
    </citation>
    <scope>NUCLEOTIDE SEQUENCE [LARGE SCALE GENOMIC DNA]</scope>
    <source>
        <strain evidence="7">JCM 18715</strain>
    </source>
</reference>
<evidence type="ECO:0000256" key="3">
    <source>
        <dbReference type="ARBA" id="ARBA00023004"/>
    </source>
</evidence>
<dbReference type="Proteomes" id="UP001500547">
    <property type="component" value="Unassembled WGS sequence"/>
</dbReference>